<protein>
    <submittedName>
        <fullName evidence="2">Cell surface protein</fullName>
    </submittedName>
</protein>
<dbReference type="OrthoDB" id="247330at2"/>
<proteinExistence type="predicted"/>
<feature type="coiled-coil region" evidence="1">
    <location>
        <begin position="173"/>
        <end position="225"/>
    </location>
</feature>
<dbReference type="Proteomes" id="UP000028839">
    <property type="component" value="Unassembled WGS sequence"/>
</dbReference>
<dbReference type="AlphaFoldDB" id="A0A0E2Z2I9"/>
<evidence type="ECO:0000256" key="1">
    <source>
        <dbReference type="SAM" id="Coils"/>
    </source>
</evidence>
<evidence type="ECO:0000313" key="2">
    <source>
        <dbReference type="EMBL" id="KFI19878.1"/>
    </source>
</evidence>
<keyword evidence="1" id="KW-0175">Coiled coil</keyword>
<dbReference type="HOGENOM" id="CLU_703644_0_0_6"/>
<comment type="caution">
    <text evidence="2">The sequence shown here is derived from an EMBL/GenBank/DDBJ whole genome shotgun (WGS) entry which is preliminary data.</text>
</comment>
<gene>
    <name evidence="2" type="ORF">IB75_06290</name>
</gene>
<evidence type="ECO:0000313" key="3">
    <source>
        <dbReference type="Proteomes" id="UP000028839"/>
    </source>
</evidence>
<sequence length="392" mass="43774">MNTIATPMQYLDKAMNQLHDLGLLSEGERQEAPIIALLNQISDLDQARVTAIARTLNQASLFNEVVREQVQAMEIGERYEEITHAFNSIRDDAKSMVEQAEDGKIDTFERLGNIWMKVSRGDIATRFDKIKETYLEVTASTHDQIQREQKILQAYQDFRGALKQSEVLALEVLKTAEGKLDAAKADVKGAMKMIETYQGEEVAERAKLELARDEKVRLLQNEEKRYQIAKDLSDNLTISYNTSEVVMARLIQTTNAKERVYAQAVSFFSTNEVVLTALTASFTGMFGLHESTRTVEAMKEGVSQSLEVLADIGGKVQEAAVKAGYGPTVRADAVKKLVDSVVNWQSRSHEIIEEMRRQSTANAREIRNAVEESKRKLARLAEAGKGVAVAAQ</sequence>
<dbReference type="EMBL" id="JPGN01000035">
    <property type="protein sequence ID" value="KFI19878.1"/>
    <property type="molecule type" value="Genomic_DNA"/>
</dbReference>
<reference evidence="2 3" key="1">
    <citation type="submission" date="2014-07" db="EMBL/GenBank/DDBJ databases">
        <title>Comparative analysis of Nitrosococcus oceani genome inventories of strains from Pacific and Atlantic gyres.</title>
        <authorList>
            <person name="Lim C.K."/>
            <person name="Wang L."/>
            <person name="Sayavedra-Soto L.A."/>
            <person name="Klotz M.G."/>
        </authorList>
    </citation>
    <scope>NUCLEOTIDE SEQUENCE [LARGE SCALE GENOMIC DNA]</scope>
    <source>
        <strain evidence="2 3">C-27</strain>
    </source>
</reference>
<feature type="coiled-coil region" evidence="1">
    <location>
        <begin position="356"/>
        <end position="383"/>
    </location>
</feature>
<name>A0A0E2Z2I9_9GAMM</name>
<organism evidence="2 3">
    <name type="scientific">Nitrosococcus oceani C-27</name>
    <dbReference type="NCBI Taxonomy" id="314279"/>
    <lineage>
        <taxon>Bacteria</taxon>
        <taxon>Pseudomonadati</taxon>
        <taxon>Pseudomonadota</taxon>
        <taxon>Gammaproteobacteria</taxon>
        <taxon>Chromatiales</taxon>
        <taxon>Chromatiaceae</taxon>
        <taxon>Nitrosococcus</taxon>
    </lineage>
</organism>
<accession>A0A0E2Z2I9</accession>